<name>A0A937HH73_9PROT</name>
<evidence type="ECO:0000313" key="4">
    <source>
        <dbReference type="EMBL" id="MBL6761560.1"/>
    </source>
</evidence>
<dbReference type="SUPFAM" id="SSF49313">
    <property type="entry name" value="Cadherin-like"/>
    <property type="match status" value="2"/>
</dbReference>
<dbReference type="PANTHER" id="PTHR24026">
    <property type="entry name" value="FAT ATYPICAL CADHERIN-RELATED"/>
    <property type="match status" value="1"/>
</dbReference>
<dbReference type="GO" id="GO:0005509">
    <property type="term" value="F:calcium ion binding"/>
    <property type="evidence" value="ECO:0007669"/>
    <property type="project" value="InterPro"/>
</dbReference>
<dbReference type="InterPro" id="IPR002126">
    <property type="entry name" value="Cadherin-like_dom"/>
</dbReference>
<evidence type="ECO:0000256" key="1">
    <source>
        <dbReference type="ARBA" id="ARBA00022692"/>
    </source>
</evidence>
<sequence length="644" mass="67388">MFFDRLFKLQSLKFHLLGSTSFVQNAQQFSPGKFRKEGAMLSPLIAGLLAACGSGSSDYTVLVLRDGPGSTEGGDRELPPQPDFTVSVADGPIWGARIYTDDGEHVGTTDENGQAQILIEHEGKVLSVDLTGAFDTYTGEEFESGTYTLDTSDLTVASPISTMIVELIKVEDNEITTAEEAIAAIFDNDAITPEHLNDIENYKTPAEDGSPEAIQNTVSTSSIFLQHYAELRSELPDESEVPSIEEFVTANDGLPADAVSEDLDDFESIVDGVIAEARERAQGEPVANPDITRGDNTADTMDEDTAIAIELEDWGFLDPAENTEGESPSAFASVSITGITLARTEEAASLPTSAGDTLGTFTLASGEKIVVQSDGSGGYTAEHFGVDGSGNLNDDATAAFPEEYGTATAITFSNDALADLEFMLDENQFGTVIITFTVNDGERDSDEAALTLTVNDINDEAPVFTSPGTATALAENTGAGQVVYTAAATPDVAGDTVAYSLGGTDASLFSINADTGAVTLTGDPDFETKSSYAFDVTATVGGQSATQSVTLEITDANDEAPVFTSLGTATALAENSGAGQVVYTAAATPDVATDNVVYSLGGTDASLFSINADTALWSVFRMMAIWWSPVSNKVSAAATPKATI</sequence>
<keyword evidence="1" id="KW-0812">Transmembrane</keyword>
<dbReference type="PRINTS" id="PR00205">
    <property type="entry name" value="CADHERIN"/>
</dbReference>
<dbReference type="CDD" id="cd11304">
    <property type="entry name" value="Cadherin_repeat"/>
    <property type="match status" value="1"/>
</dbReference>
<dbReference type="GO" id="GO:0005886">
    <property type="term" value="C:plasma membrane"/>
    <property type="evidence" value="ECO:0007669"/>
    <property type="project" value="UniProtKB-SubCell"/>
</dbReference>
<dbReference type="Proteomes" id="UP000785783">
    <property type="component" value="Unassembled WGS sequence"/>
</dbReference>
<feature type="domain" description="Cadherin" evidence="3">
    <location>
        <begin position="424"/>
        <end position="464"/>
    </location>
</feature>
<comment type="caution">
    <text evidence="4">The sequence shown here is derived from an EMBL/GenBank/DDBJ whole genome shotgun (WGS) entry which is preliminary data.</text>
</comment>
<accession>A0A937HH73</accession>
<evidence type="ECO:0000256" key="2">
    <source>
        <dbReference type="ARBA" id="ARBA00022989"/>
    </source>
</evidence>
<evidence type="ECO:0000259" key="3">
    <source>
        <dbReference type="PROSITE" id="PS50268"/>
    </source>
</evidence>
<feature type="domain" description="Cadherin" evidence="3">
    <location>
        <begin position="465"/>
        <end position="563"/>
    </location>
</feature>
<dbReference type="SMART" id="SM00112">
    <property type="entry name" value="CA"/>
    <property type="match status" value="1"/>
</dbReference>
<dbReference type="GO" id="GO:0007156">
    <property type="term" value="P:homophilic cell adhesion via plasma membrane adhesion molecules"/>
    <property type="evidence" value="ECO:0007669"/>
    <property type="project" value="InterPro"/>
</dbReference>
<dbReference type="Gene3D" id="2.60.40.60">
    <property type="entry name" value="Cadherins"/>
    <property type="match status" value="2"/>
</dbReference>
<evidence type="ECO:0000313" key="5">
    <source>
        <dbReference type="Proteomes" id="UP000785783"/>
    </source>
</evidence>
<proteinExistence type="predicted"/>
<keyword evidence="2" id="KW-0472">Membrane</keyword>
<keyword evidence="2" id="KW-1133">Transmembrane helix</keyword>
<dbReference type="EMBL" id="JADHOK010000019">
    <property type="protein sequence ID" value="MBL6761560.1"/>
    <property type="molecule type" value="Genomic_DNA"/>
</dbReference>
<organism evidence="4 5">
    <name type="scientific">PS1 clade bacterium</name>
    <dbReference type="NCBI Taxonomy" id="2175152"/>
    <lineage>
        <taxon>Bacteria</taxon>
        <taxon>Pseudomonadati</taxon>
        <taxon>Pseudomonadota</taxon>
        <taxon>Alphaproteobacteria</taxon>
        <taxon>PS1 clade</taxon>
    </lineage>
</organism>
<dbReference type="PANTHER" id="PTHR24026:SF126">
    <property type="entry name" value="PROTOCADHERIN FAT 4"/>
    <property type="match status" value="1"/>
</dbReference>
<protein>
    <recommendedName>
        <fullName evidence="3">Cadherin domain-containing protein</fullName>
    </recommendedName>
</protein>
<gene>
    <name evidence="4" type="ORF">ISQ19_02565</name>
</gene>
<dbReference type="InterPro" id="IPR015919">
    <property type="entry name" value="Cadherin-like_sf"/>
</dbReference>
<dbReference type="PROSITE" id="PS50268">
    <property type="entry name" value="CADHERIN_2"/>
    <property type="match status" value="2"/>
</dbReference>
<reference evidence="4" key="1">
    <citation type="submission" date="2020-10" db="EMBL/GenBank/DDBJ databases">
        <title>Microbiome of the Black Sea water column analyzed by genome centric metagenomics.</title>
        <authorList>
            <person name="Cabello-Yeves P.J."/>
            <person name="Callieri C."/>
            <person name="Picazo A."/>
            <person name="Mehrshad M."/>
            <person name="Haro-Moreno J.M."/>
            <person name="Roda-Garcia J."/>
            <person name="Dzembekova N."/>
            <person name="Slabakova V."/>
            <person name="Slabakova N."/>
            <person name="Moncheva S."/>
            <person name="Rodriguez-Valera F."/>
        </authorList>
    </citation>
    <scope>NUCLEOTIDE SEQUENCE</scope>
    <source>
        <strain evidence="4">BS307-5m-G5</strain>
    </source>
</reference>
<dbReference type="AlphaFoldDB" id="A0A937HH73"/>